<keyword evidence="2" id="KW-0813">Transport</keyword>
<evidence type="ECO:0000256" key="1">
    <source>
        <dbReference type="ARBA" id="ARBA00012047"/>
    </source>
</evidence>
<dbReference type="InterPro" id="IPR014018">
    <property type="entry name" value="SecA_motor_DEAD"/>
</dbReference>
<organism evidence="6">
    <name type="scientific">Tanacetum cinerariifolium</name>
    <name type="common">Dalmatian daisy</name>
    <name type="synonym">Chrysanthemum cinerariifolium</name>
    <dbReference type="NCBI Taxonomy" id="118510"/>
    <lineage>
        <taxon>Eukaryota</taxon>
        <taxon>Viridiplantae</taxon>
        <taxon>Streptophyta</taxon>
        <taxon>Embryophyta</taxon>
        <taxon>Tracheophyta</taxon>
        <taxon>Spermatophyta</taxon>
        <taxon>Magnoliopsida</taxon>
        <taxon>eudicotyledons</taxon>
        <taxon>Gunneridae</taxon>
        <taxon>Pentapetalae</taxon>
        <taxon>asterids</taxon>
        <taxon>campanulids</taxon>
        <taxon>Asterales</taxon>
        <taxon>Asteraceae</taxon>
        <taxon>Asteroideae</taxon>
        <taxon>Anthemideae</taxon>
        <taxon>Anthemidinae</taxon>
        <taxon>Tanacetum</taxon>
    </lineage>
</organism>
<dbReference type="PROSITE" id="PS51196">
    <property type="entry name" value="SECA_MOTOR_DEAD"/>
    <property type="match status" value="1"/>
</dbReference>
<dbReference type="PANTHER" id="PTHR30612">
    <property type="entry name" value="SECA INNER MEMBRANE COMPONENT OF SEC PROTEIN SECRETION SYSTEM"/>
    <property type="match status" value="1"/>
</dbReference>
<accession>A0A699TG92</accession>
<proteinExistence type="predicted"/>
<reference evidence="6" key="1">
    <citation type="journal article" date="2019" name="Sci. Rep.">
        <title>Draft genome of Tanacetum cinerariifolium, the natural source of mosquito coil.</title>
        <authorList>
            <person name="Yamashiro T."/>
            <person name="Shiraishi A."/>
            <person name="Satake H."/>
            <person name="Nakayama K."/>
        </authorList>
    </citation>
    <scope>NUCLEOTIDE SEQUENCE</scope>
</reference>
<dbReference type="GO" id="GO:0006886">
    <property type="term" value="P:intracellular protein transport"/>
    <property type="evidence" value="ECO:0007669"/>
    <property type="project" value="InterPro"/>
</dbReference>
<comment type="caution">
    <text evidence="6">The sequence shown here is derived from an EMBL/GenBank/DDBJ whole genome shotgun (WGS) entry which is preliminary data.</text>
</comment>
<dbReference type="EC" id="7.4.2.4" evidence="1"/>
<keyword evidence="2" id="KW-0653">Protein transport</keyword>
<dbReference type="SMART" id="SM00957">
    <property type="entry name" value="SecA_DEAD"/>
    <property type="match status" value="1"/>
</dbReference>
<dbReference type="InterPro" id="IPR000185">
    <property type="entry name" value="SecA"/>
</dbReference>
<dbReference type="EMBL" id="BKCJ011246509">
    <property type="protein sequence ID" value="GFD09582.1"/>
    <property type="molecule type" value="Genomic_DNA"/>
</dbReference>
<dbReference type="Pfam" id="PF07517">
    <property type="entry name" value="SecA_DEAD"/>
    <property type="match status" value="1"/>
</dbReference>
<dbReference type="GO" id="GO:0005524">
    <property type="term" value="F:ATP binding"/>
    <property type="evidence" value="ECO:0007669"/>
    <property type="project" value="InterPro"/>
</dbReference>
<evidence type="ECO:0000256" key="4">
    <source>
        <dbReference type="ARBA" id="ARBA00034043"/>
    </source>
</evidence>
<feature type="domain" description="SecA family profile" evidence="5">
    <location>
        <begin position="6"/>
        <end position="216"/>
    </location>
</feature>
<keyword evidence="3" id="KW-0811">Translocation</keyword>
<dbReference type="SUPFAM" id="SSF52540">
    <property type="entry name" value="P-loop containing nucleoside triphosphate hydrolases"/>
    <property type="match status" value="1"/>
</dbReference>
<evidence type="ECO:0000313" key="6">
    <source>
        <dbReference type="EMBL" id="GFD09582.1"/>
    </source>
</evidence>
<evidence type="ECO:0000256" key="2">
    <source>
        <dbReference type="ARBA" id="ARBA00022927"/>
    </source>
</evidence>
<evidence type="ECO:0000256" key="3">
    <source>
        <dbReference type="ARBA" id="ARBA00023010"/>
    </source>
</evidence>
<name>A0A699TG92_TANCI</name>
<gene>
    <name evidence="6" type="ORF">Tci_881551</name>
</gene>
<sequence length="216" mass="23644">MLDFLGKTVAKLFGSKAEKDLKDVVPYVALINAEYAKLAGLTDDQLRQRTQEVRQQIDGRLAAIDGQIASLQGQIDSQPNLDVTRKEQIFEQIDALEKQRNKDLEAALMAALPQAFAIVKETARRYAQNGQLVVTATDVDRDIARLKSNVTIQGDKAIWSNKWLAAGAEITWDMVHYDVQLIGGVVLHQGKIAEMATGEGKTLVSTLPAFLNALGG</sequence>
<dbReference type="GO" id="GO:0005886">
    <property type="term" value="C:plasma membrane"/>
    <property type="evidence" value="ECO:0007669"/>
    <property type="project" value="TreeGrafter"/>
</dbReference>
<dbReference type="InterPro" id="IPR011115">
    <property type="entry name" value="SecA_DEAD"/>
</dbReference>
<dbReference type="GO" id="GO:0006605">
    <property type="term" value="P:protein targeting"/>
    <property type="evidence" value="ECO:0007669"/>
    <property type="project" value="InterPro"/>
</dbReference>
<dbReference type="GO" id="GO:0017038">
    <property type="term" value="P:protein import"/>
    <property type="evidence" value="ECO:0007669"/>
    <property type="project" value="InterPro"/>
</dbReference>
<dbReference type="InterPro" id="IPR027417">
    <property type="entry name" value="P-loop_NTPase"/>
</dbReference>
<dbReference type="PANTHER" id="PTHR30612:SF0">
    <property type="entry name" value="CHLOROPLAST PROTEIN-TRANSPORTING ATPASE"/>
    <property type="match status" value="1"/>
</dbReference>
<comment type="catalytic activity">
    <reaction evidence="4">
        <text>ATP + H2O + chloroplast-proteinSide 1 = ADP + phosphate + chloroplast-proteinSide 2.</text>
        <dbReference type="EC" id="7.4.2.4"/>
    </reaction>
</comment>
<dbReference type="AlphaFoldDB" id="A0A699TG92"/>
<feature type="non-terminal residue" evidence="6">
    <location>
        <position position="216"/>
    </location>
</feature>
<dbReference type="Gene3D" id="3.40.50.300">
    <property type="entry name" value="P-loop containing nucleotide triphosphate hydrolases"/>
    <property type="match status" value="1"/>
</dbReference>
<protein>
    <recommendedName>
        <fullName evidence="1">chloroplast protein-transporting ATPase</fullName>
        <ecNumber evidence="1">7.4.2.4</ecNumber>
    </recommendedName>
</protein>
<dbReference type="GO" id="GO:0016464">
    <property type="term" value="F:chloroplast protein-transporting ATPase activity"/>
    <property type="evidence" value="ECO:0007669"/>
    <property type="project" value="UniProtKB-EC"/>
</dbReference>
<evidence type="ECO:0000259" key="5">
    <source>
        <dbReference type="PROSITE" id="PS51196"/>
    </source>
</evidence>
<dbReference type="GO" id="GO:0005829">
    <property type="term" value="C:cytosol"/>
    <property type="evidence" value="ECO:0007669"/>
    <property type="project" value="TreeGrafter"/>
</dbReference>